<evidence type="ECO:0000313" key="2">
    <source>
        <dbReference type="EMBL" id="KUG17383.1"/>
    </source>
</evidence>
<protein>
    <recommendedName>
        <fullName evidence="3">Membrane-bound metal-dependent hydrolase</fullName>
    </recommendedName>
</protein>
<comment type="caution">
    <text evidence="2">The sequence shown here is derived from an EMBL/GenBank/DDBJ whole genome shotgun (WGS) entry which is preliminary data.</text>
</comment>
<keyword evidence="1" id="KW-0812">Transmembrane</keyword>
<organism evidence="2">
    <name type="scientific">hydrocarbon metagenome</name>
    <dbReference type="NCBI Taxonomy" id="938273"/>
    <lineage>
        <taxon>unclassified sequences</taxon>
        <taxon>metagenomes</taxon>
        <taxon>ecological metagenomes</taxon>
    </lineage>
</organism>
<feature type="transmembrane region" description="Helical" evidence="1">
    <location>
        <begin position="52"/>
        <end position="70"/>
    </location>
</feature>
<proteinExistence type="predicted"/>
<sequence length="172" mass="18933">MLLFAHVGLALATARLYSRLDLLFLALGSILPDIIDKPLGLLVFGTPNMGRTFAHTLLFLLILGAISLRLRDIRLASLTWGVLVHLILDSMWSSPVILLWPLLGGFPPAPYLDTLSYLQILLSGLEKPEILIPELLGLGYILVLVYLKRGLIWAEIKRLLRRQGKGTGTGSA</sequence>
<gene>
    <name evidence="2" type="ORF">ASZ90_012921</name>
</gene>
<dbReference type="Pfam" id="PF04307">
    <property type="entry name" value="YdjM"/>
    <property type="match status" value="1"/>
</dbReference>
<keyword evidence="1" id="KW-1133">Transmembrane helix</keyword>
<name>A0A0W8F932_9ZZZZ</name>
<evidence type="ECO:0008006" key="3">
    <source>
        <dbReference type="Google" id="ProtNLM"/>
    </source>
</evidence>
<dbReference type="InterPro" id="IPR007404">
    <property type="entry name" value="YdjM-like"/>
</dbReference>
<dbReference type="AlphaFoldDB" id="A0A0W8F932"/>
<evidence type="ECO:0000256" key="1">
    <source>
        <dbReference type="SAM" id="Phobius"/>
    </source>
</evidence>
<reference evidence="2" key="1">
    <citation type="journal article" date="2015" name="Proc. Natl. Acad. Sci. U.S.A.">
        <title>Networks of energetic and metabolic interactions define dynamics in microbial communities.</title>
        <authorList>
            <person name="Embree M."/>
            <person name="Liu J.K."/>
            <person name="Al-Bassam M.M."/>
            <person name="Zengler K."/>
        </authorList>
    </citation>
    <scope>NUCLEOTIDE SEQUENCE</scope>
</reference>
<accession>A0A0W8F932</accession>
<feature type="transmembrane region" description="Helical" evidence="1">
    <location>
        <begin position="82"/>
        <end position="103"/>
    </location>
</feature>
<dbReference type="EMBL" id="LNQE01001445">
    <property type="protein sequence ID" value="KUG17383.1"/>
    <property type="molecule type" value="Genomic_DNA"/>
</dbReference>
<keyword evidence="1" id="KW-0472">Membrane</keyword>
<feature type="transmembrane region" description="Helical" evidence="1">
    <location>
        <begin position="130"/>
        <end position="147"/>
    </location>
</feature>